<protein>
    <submittedName>
        <fullName evidence="3 4">Uncharacterized protein</fullName>
    </submittedName>
</protein>
<dbReference type="RefSeq" id="XP_009216783.1">
    <property type="nucleotide sequence ID" value="XM_009218519.1"/>
</dbReference>
<feature type="compositionally biased region" description="Low complexity" evidence="1">
    <location>
        <begin position="166"/>
        <end position="185"/>
    </location>
</feature>
<dbReference type="VEuPathDB" id="FungiDB:GGTG_00768"/>
<evidence type="ECO:0000313" key="4">
    <source>
        <dbReference type="EnsemblFungi" id="EJT80774"/>
    </source>
</evidence>
<feature type="chain" id="PRO_5015094113" evidence="2">
    <location>
        <begin position="19"/>
        <end position="279"/>
    </location>
</feature>
<organism evidence="3">
    <name type="scientific">Gaeumannomyces tritici (strain R3-111a-1)</name>
    <name type="common">Wheat and barley take-all root rot fungus</name>
    <name type="synonym">Gaeumannomyces graminis var. tritici</name>
    <dbReference type="NCBI Taxonomy" id="644352"/>
    <lineage>
        <taxon>Eukaryota</taxon>
        <taxon>Fungi</taxon>
        <taxon>Dikarya</taxon>
        <taxon>Ascomycota</taxon>
        <taxon>Pezizomycotina</taxon>
        <taxon>Sordariomycetes</taxon>
        <taxon>Sordariomycetidae</taxon>
        <taxon>Magnaporthales</taxon>
        <taxon>Magnaporthaceae</taxon>
        <taxon>Gaeumannomyces</taxon>
    </lineage>
</organism>
<dbReference type="EnsemblFungi" id="EJT80774">
    <property type="protein sequence ID" value="EJT80774"/>
    <property type="gene ID" value="GGTG_00768"/>
</dbReference>
<reference evidence="4" key="5">
    <citation type="submission" date="2018-04" db="UniProtKB">
        <authorList>
            <consortium name="EnsemblFungi"/>
        </authorList>
    </citation>
    <scope>IDENTIFICATION</scope>
    <source>
        <strain evidence="4">R3-111a-1</strain>
    </source>
</reference>
<feature type="compositionally biased region" description="Polar residues" evidence="1">
    <location>
        <begin position="114"/>
        <end position="133"/>
    </location>
</feature>
<evidence type="ECO:0000256" key="1">
    <source>
        <dbReference type="SAM" id="MobiDB-lite"/>
    </source>
</evidence>
<dbReference type="GeneID" id="20341226"/>
<dbReference type="eggNOG" id="ENOG502S9S8">
    <property type="taxonomic scope" value="Eukaryota"/>
</dbReference>
<dbReference type="STRING" id="644352.J3NHN1"/>
<evidence type="ECO:0000313" key="5">
    <source>
        <dbReference type="Proteomes" id="UP000006039"/>
    </source>
</evidence>
<dbReference type="AlphaFoldDB" id="J3NHN1"/>
<evidence type="ECO:0000313" key="3">
    <source>
        <dbReference type="EMBL" id="EJT80774.1"/>
    </source>
</evidence>
<dbReference type="HOGENOM" id="CLU_997629_0_0_1"/>
<feature type="region of interest" description="Disordered" evidence="1">
    <location>
        <begin position="114"/>
        <end position="210"/>
    </location>
</feature>
<accession>J3NHN1</accession>
<gene>
    <name evidence="4" type="primary">20341226</name>
    <name evidence="3" type="ORF">GGTG_00768</name>
</gene>
<reference evidence="5" key="1">
    <citation type="submission" date="2010-07" db="EMBL/GenBank/DDBJ databases">
        <title>The genome sequence of Gaeumannomyces graminis var. tritici strain R3-111a-1.</title>
        <authorList>
            <consortium name="The Broad Institute Genome Sequencing Platform"/>
            <person name="Ma L.-J."/>
            <person name="Dead R."/>
            <person name="Young S."/>
            <person name="Zeng Q."/>
            <person name="Koehrsen M."/>
            <person name="Alvarado L."/>
            <person name="Berlin A."/>
            <person name="Chapman S.B."/>
            <person name="Chen Z."/>
            <person name="Freedman E."/>
            <person name="Gellesch M."/>
            <person name="Goldberg J."/>
            <person name="Griggs A."/>
            <person name="Gujja S."/>
            <person name="Heilman E.R."/>
            <person name="Heiman D."/>
            <person name="Hepburn T."/>
            <person name="Howarth C."/>
            <person name="Jen D."/>
            <person name="Larson L."/>
            <person name="Mehta T."/>
            <person name="Neiman D."/>
            <person name="Pearson M."/>
            <person name="Roberts A."/>
            <person name="Saif S."/>
            <person name="Shea T."/>
            <person name="Shenoy N."/>
            <person name="Sisk P."/>
            <person name="Stolte C."/>
            <person name="Sykes S."/>
            <person name="Walk T."/>
            <person name="White J."/>
            <person name="Yandava C."/>
            <person name="Haas B."/>
            <person name="Nusbaum C."/>
            <person name="Birren B."/>
        </authorList>
    </citation>
    <scope>NUCLEOTIDE SEQUENCE [LARGE SCALE GENOMIC DNA]</scope>
    <source>
        <strain evidence="5">R3-111a-1</strain>
    </source>
</reference>
<sequence>MKFTAAMMLAASATLATAQITVDANGVIKCPKALAGSFCVGESLLTKTIATCDANGIGKRGLCSEFLAEKPPYGSNDALCYQSSDVSGDAASTNLESDGSGVKGGIVYENSGTPRFTLSADPSQPKNTASTVSDDWKALPTSSPCPLEPVGTEVPGAPGVPATSEPAWPSVDPVPSVSGPVEPIPTGGPMMPPVSGTPEQPLPSDGPLQPPPVESVPPVGGGNGGNDTFTVPTVSSTETPAVQPPAPTASIPVVPVSAAVMEQAGAVMMVVGLAVACLL</sequence>
<dbReference type="OrthoDB" id="5426294at2759"/>
<reference evidence="3" key="2">
    <citation type="submission" date="2010-07" db="EMBL/GenBank/DDBJ databases">
        <authorList>
            <consortium name="The Broad Institute Genome Sequencing Platform"/>
            <consortium name="Broad Institute Genome Sequencing Center for Infectious Disease"/>
            <person name="Ma L.-J."/>
            <person name="Dead R."/>
            <person name="Young S."/>
            <person name="Zeng Q."/>
            <person name="Koehrsen M."/>
            <person name="Alvarado L."/>
            <person name="Berlin A."/>
            <person name="Chapman S.B."/>
            <person name="Chen Z."/>
            <person name="Freedman E."/>
            <person name="Gellesch M."/>
            <person name="Goldberg J."/>
            <person name="Griggs A."/>
            <person name="Gujja S."/>
            <person name="Heilman E.R."/>
            <person name="Heiman D."/>
            <person name="Hepburn T."/>
            <person name="Howarth C."/>
            <person name="Jen D."/>
            <person name="Larson L."/>
            <person name="Mehta T."/>
            <person name="Neiman D."/>
            <person name="Pearson M."/>
            <person name="Roberts A."/>
            <person name="Saif S."/>
            <person name="Shea T."/>
            <person name="Shenoy N."/>
            <person name="Sisk P."/>
            <person name="Stolte C."/>
            <person name="Sykes S."/>
            <person name="Walk T."/>
            <person name="White J."/>
            <person name="Yandava C."/>
            <person name="Haas B."/>
            <person name="Nusbaum C."/>
            <person name="Birren B."/>
        </authorList>
    </citation>
    <scope>NUCLEOTIDE SEQUENCE</scope>
    <source>
        <strain evidence="3">R3-111a-1</strain>
    </source>
</reference>
<reference evidence="4" key="4">
    <citation type="journal article" date="2015" name="G3 (Bethesda)">
        <title>Genome sequences of three phytopathogenic species of the Magnaporthaceae family of fungi.</title>
        <authorList>
            <person name="Okagaki L.H."/>
            <person name="Nunes C.C."/>
            <person name="Sailsbery J."/>
            <person name="Clay B."/>
            <person name="Brown D."/>
            <person name="John T."/>
            <person name="Oh Y."/>
            <person name="Young N."/>
            <person name="Fitzgerald M."/>
            <person name="Haas B.J."/>
            <person name="Zeng Q."/>
            <person name="Young S."/>
            <person name="Adiconis X."/>
            <person name="Fan L."/>
            <person name="Levin J.Z."/>
            <person name="Mitchell T.K."/>
            <person name="Okubara P.A."/>
            <person name="Farman M.L."/>
            <person name="Kohn L.M."/>
            <person name="Birren B."/>
            <person name="Ma L.-J."/>
            <person name="Dean R.A."/>
        </authorList>
    </citation>
    <scope>NUCLEOTIDE SEQUENCE</scope>
    <source>
        <strain evidence="4">R3-111a-1</strain>
    </source>
</reference>
<dbReference type="EMBL" id="GL385395">
    <property type="protein sequence ID" value="EJT80774.1"/>
    <property type="molecule type" value="Genomic_DNA"/>
</dbReference>
<keyword evidence="2" id="KW-0732">Signal</keyword>
<proteinExistence type="predicted"/>
<feature type="signal peptide" evidence="2">
    <location>
        <begin position="1"/>
        <end position="18"/>
    </location>
</feature>
<reference evidence="3" key="3">
    <citation type="submission" date="2010-09" db="EMBL/GenBank/DDBJ databases">
        <title>Annotation of Gaeumannomyces graminis var. tritici R3-111a-1.</title>
        <authorList>
            <consortium name="The Broad Institute Genome Sequencing Platform"/>
            <person name="Ma L.-J."/>
            <person name="Dead R."/>
            <person name="Young S.K."/>
            <person name="Zeng Q."/>
            <person name="Gargeya S."/>
            <person name="Fitzgerald M."/>
            <person name="Haas B."/>
            <person name="Abouelleil A."/>
            <person name="Alvarado L."/>
            <person name="Arachchi H.M."/>
            <person name="Berlin A."/>
            <person name="Brown A."/>
            <person name="Chapman S.B."/>
            <person name="Chen Z."/>
            <person name="Dunbar C."/>
            <person name="Freedman E."/>
            <person name="Gearin G."/>
            <person name="Gellesch M."/>
            <person name="Goldberg J."/>
            <person name="Griggs A."/>
            <person name="Gujja S."/>
            <person name="Heiman D."/>
            <person name="Howarth C."/>
            <person name="Larson L."/>
            <person name="Lui A."/>
            <person name="MacDonald P.J.P."/>
            <person name="Mehta T."/>
            <person name="Montmayeur A."/>
            <person name="Murphy C."/>
            <person name="Neiman D."/>
            <person name="Pearson M."/>
            <person name="Priest M."/>
            <person name="Roberts A."/>
            <person name="Saif S."/>
            <person name="Shea T."/>
            <person name="Shenoy N."/>
            <person name="Sisk P."/>
            <person name="Stolte C."/>
            <person name="Sykes S."/>
            <person name="Yandava C."/>
            <person name="Wortman J."/>
            <person name="Nusbaum C."/>
            <person name="Birren B."/>
        </authorList>
    </citation>
    <scope>NUCLEOTIDE SEQUENCE</scope>
    <source>
        <strain evidence="3">R3-111a-1</strain>
    </source>
</reference>
<name>J3NHN1_GAET3</name>
<keyword evidence="5" id="KW-1185">Reference proteome</keyword>
<dbReference type="Proteomes" id="UP000006039">
    <property type="component" value="Unassembled WGS sequence"/>
</dbReference>
<evidence type="ECO:0000256" key="2">
    <source>
        <dbReference type="SAM" id="SignalP"/>
    </source>
</evidence>